<dbReference type="SUPFAM" id="SSF50465">
    <property type="entry name" value="EF-Tu/eEF-1alpha/eIF2-gamma C-terminal domain"/>
    <property type="match status" value="1"/>
</dbReference>
<dbReference type="Gene3D" id="3.40.50.300">
    <property type="entry name" value="P-loop containing nucleotide triphosphate hydrolases"/>
    <property type="match status" value="1"/>
</dbReference>
<dbReference type="Proteomes" id="UP000037288">
    <property type="component" value="Unassembled WGS sequence"/>
</dbReference>
<dbReference type="InterPro" id="IPR000795">
    <property type="entry name" value="T_Tr_GTP-bd_dom"/>
</dbReference>
<dbReference type="PANTHER" id="PTHR43721">
    <property type="entry name" value="ELONGATION FACTOR TU-RELATED"/>
    <property type="match status" value="1"/>
</dbReference>
<dbReference type="SUPFAM" id="SSF50447">
    <property type="entry name" value="Translation proteins"/>
    <property type="match status" value="1"/>
</dbReference>
<dbReference type="InterPro" id="IPR004160">
    <property type="entry name" value="Transl_elong_EFTu/EF1A_C"/>
</dbReference>
<keyword evidence="1" id="KW-0547">Nucleotide-binding</keyword>
<evidence type="ECO:0000256" key="1">
    <source>
        <dbReference type="ARBA" id="ARBA00022741"/>
    </source>
</evidence>
<dbReference type="InterPro" id="IPR009001">
    <property type="entry name" value="Transl_elong_EF1A/Init_IF2_C"/>
</dbReference>
<name>A0A0K9XKF3_9ACTN</name>
<dbReference type="SUPFAM" id="SSF52540">
    <property type="entry name" value="P-loop containing nucleoside triphosphate hydrolases"/>
    <property type="match status" value="1"/>
</dbReference>
<dbReference type="InterPro" id="IPR009000">
    <property type="entry name" value="Transl_B-barrel_sf"/>
</dbReference>
<dbReference type="GO" id="GO:0005525">
    <property type="term" value="F:GTP binding"/>
    <property type="evidence" value="ECO:0007669"/>
    <property type="project" value="UniProtKB-KW"/>
</dbReference>
<dbReference type="STRING" id="1678637.AC230_04390"/>
<dbReference type="InterPro" id="IPR050055">
    <property type="entry name" value="EF-Tu_GTPase"/>
</dbReference>
<keyword evidence="7" id="KW-1185">Reference proteome</keyword>
<dbReference type="Pfam" id="PF03143">
    <property type="entry name" value="GTP_EFTU_D3"/>
    <property type="match status" value="1"/>
</dbReference>
<feature type="domain" description="Tr-type G" evidence="5">
    <location>
        <begin position="20"/>
        <end position="211"/>
    </location>
</feature>
<keyword evidence="4" id="KW-0342">GTP-binding</keyword>
<dbReference type="GO" id="GO:0003746">
    <property type="term" value="F:translation elongation factor activity"/>
    <property type="evidence" value="ECO:0007669"/>
    <property type="project" value="UniProtKB-KW"/>
</dbReference>
<sequence length="395" mass="40220">MSQPAHAPIPTPAPLPGPAEPLLNIGAIGHAGHGKTLLTSAVTKVLAARGTAAFVPAARLGRARGGTVLPAHLEYATDTRRYVHADLPGHAARAKDVIAAAAGLDGAVLVVSALDGVKPQTVEHLVLVRHLGVGGLVVALTQADAAEPELAALAELQVRDLLSAHGRPGGLVPVVRVSALGALAGDPRWTGSVEALLDAVDTYVPAPARPTGAPFLLPVDRVRPVPGTGTLVTGTVERGTLRLPGPVEVPGVLEPVPVAAMETFGRPVDGARAGDRVALLLPSARGRQPRRGDMVVAPGSVVPRRRFEASVRVLGPAEGGRRAPVVTGSRPRFHLRTADVPGGIDLGPRTAARPGETVTLTAVLDHGLPVEPGLGFALRDGGRTVGAGRVTATEG</sequence>
<evidence type="ECO:0000256" key="2">
    <source>
        <dbReference type="ARBA" id="ARBA00022768"/>
    </source>
</evidence>
<comment type="caution">
    <text evidence="6">The sequence shown here is derived from an EMBL/GenBank/DDBJ whole genome shotgun (WGS) entry which is preliminary data.</text>
</comment>
<evidence type="ECO:0000256" key="4">
    <source>
        <dbReference type="ARBA" id="ARBA00023134"/>
    </source>
</evidence>
<dbReference type="RefSeq" id="WP_049714567.1">
    <property type="nucleotide sequence ID" value="NZ_LFXA01000002.1"/>
</dbReference>
<keyword evidence="2 6" id="KW-0251">Elongation factor</keyword>
<gene>
    <name evidence="6" type="ORF">AC230_04390</name>
</gene>
<dbReference type="EMBL" id="LFXA01000002">
    <property type="protein sequence ID" value="KNB53835.1"/>
    <property type="molecule type" value="Genomic_DNA"/>
</dbReference>
<evidence type="ECO:0000256" key="3">
    <source>
        <dbReference type="ARBA" id="ARBA00022917"/>
    </source>
</evidence>
<dbReference type="PRINTS" id="PR00315">
    <property type="entry name" value="ELONGATNFCT"/>
</dbReference>
<protein>
    <submittedName>
        <fullName evidence="6">Elongation factor Tu</fullName>
    </submittedName>
</protein>
<evidence type="ECO:0000313" key="7">
    <source>
        <dbReference type="Proteomes" id="UP000037288"/>
    </source>
</evidence>
<accession>A0A0K9XKF3</accession>
<dbReference type="PANTHER" id="PTHR43721:SF22">
    <property type="entry name" value="ELONGATION FACTOR TU, MITOCHONDRIAL"/>
    <property type="match status" value="1"/>
</dbReference>
<organism evidence="6 7">
    <name type="scientific">Streptomyces caatingaensis</name>
    <dbReference type="NCBI Taxonomy" id="1678637"/>
    <lineage>
        <taxon>Bacteria</taxon>
        <taxon>Bacillati</taxon>
        <taxon>Actinomycetota</taxon>
        <taxon>Actinomycetes</taxon>
        <taxon>Kitasatosporales</taxon>
        <taxon>Streptomycetaceae</taxon>
        <taxon>Streptomyces</taxon>
    </lineage>
</organism>
<dbReference type="InterPro" id="IPR027417">
    <property type="entry name" value="P-loop_NTPase"/>
</dbReference>
<dbReference type="Gene3D" id="2.40.30.10">
    <property type="entry name" value="Translation factors"/>
    <property type="match status" value="2"/>
</dbReference>
<keyword evidence="3" id="KW-0648">Protein biosynthesis</keyword>
<dbReference type="GO" id="GO:0003924">
    <property type="term" value="F:GTPase activity"/>
    <property type="evidence" value="ECO:0007669"/>
    <property type="project" value="InterPro"/>
</dbReference>
<dbReference type="Pfam" id="PF00009">
    <property type="entry name" value="GTP_EFTU"/>
    <property type="match status" value="1"/>
</dbReference>
<reference evidence="7" key="1">
    <citation type="submission" date="2015-07" db="EMBL/GenBank/DDBJ databases">
        <title>Draft genome sequence of Streptomyces sp. CMAA 1322, a bacterium isolated from Caatinga biome, from dry forest semiarid of Brazil.</title>
        <authorList>
            <person name="Santos S.N."/>
            <person name="Gacesa R."/>
            <person name="Taketani R.G."/>
            <person name="Long P.F."/>
            <person name="Melo I.S."/>
        </authorList>
    </citation>
    <scope>NUCLEOTIDE SEQUENCE [LARGE SCALE GENOMIC DNA]</scope>
    <source>
        <strain evidence="7">CMAA 1322</strain>
    </source>
</reference>
<proteinExistence type="predicted"/>
<evidence type="ECO:0000259" key="5">
    <source>
        <dbReference type="PROSITE" id="PS51722"/>
    </source>
</evidence>
<evidence type="ECO:0000313" key="6">
    <source>
        <dbReference type="EMBL" id="KNB53835.1"/>
    </source>
</evidence>
<dbReference type="GO" id="GO:0005829">
    <property type="term" value="C:cytosol"/>
    <property type="evidence" value="ECO:0007669"/>
    <property type="project" value="TreeGrafter"/>
</dbReference>
<dbReference type="OrthoDB" id="9803139at2"/>
<dbReference type="PATRIC" id="fig|1678637.3.peg.962"/>
<dbReference type="AlphaFoldDB" id="A0A0K9XKF3"/>
<dbReference type="PROSITE" id="PS51722">
    <property type="entry name" value="G_TR_2"/>
    <property type="match status" value="1"/>
</dbReference>